<gene>
    <name evidence="1" type="ORF">NCTC9128_01297</name>
</gene>
<accession>A0A2X3CBD0</accession>
<name>A0A2X3CBD0_KLEPN</name>
<dbReference type="AlphaFoldDB" id="A0A2X3CBD0"/>
<protein>
    <submittedName>
        <fullName evidence="1">Di- and tricarboxylate transporter</fullName>
    </submittedName>
</protein>
<evidence type="ECO:0000313" key="1">
    <source>
        <dbReference type="EMBL" id="SQC09334.1"/>
    </source>
</evidence>
<evidence type="ECO:0000313" key="2">
    <source>
        <dbReference type="Proteomes" id="UP000251088"/>
    </source>
</evidence>
<organism evidence="1 2">
    <name type="scientific">Klebsiella pneumoniae</name>
    <dbReference type="NCBI Taxonomy" id="573"/>
    <lineage>
        <taxon>Bacteria</taxon>
        <taxon>Pseudomonadati</taxon>
        <taxon>Pseudomonadota</taxon>
        <taxon>Gammaproteobacteria</taxon>
        <taxon>Enterobacterales</taxon>
        <taxon>Enterobacteriaceae</taxon>
        <taxon>Klebsiella/Raoultella group</taxon>
        <taxon>Klebsiella</taxon>
        <taxon>Klebsiella pneumoniae complex</taxon>
    </lineage>
</organism>
<dbReference type="Proteomes" id="UP000251088">
    <property type="component" value="Unassembled WGS sequence"/>
</dbReference>
<dbReference type="EMBL" id="UAWN01000005">
    <property type="protein sequence ID" value="SQC09334.1"/>
    <property type="molecule type" value="Genomic_DNA"/>
</dbReference>
<sequence>MVAMGLGKVPARAGMQLCLALAAVSYLILLPLDYAWYQLLGKL</sequence>
<proteinExistence type="predicted"/>
<reference evidence="1 2" key="1">
    <citation type="submission" date="2018-06" db="EMBL/GenBank/DDBJ databases">
        <authorList>
            <consortium name="Pathogen Informatics"/>
            <person name="Doyle S."/>
        </authorList>
    </citation>
    <scope>NUCLEOTIDE SEQUENCE [LARGE SCALE GENOMIC DNA]</scope>
    <source>
        <strain evidence="1 2">NCTC9128</strain>
    </source>
</reference>